<dbReference type="SUPFAM" id="SSF53098">
    <property type="entry name" value="Ribonuclease H-like"/>
    <property type="match status" value="1"/>
</dbReference>
<proteinExistence type="predicted"/>
<dbReference type="Gene3D" id="3.90.350.10">
    <property type="entry name" value="Transposase Inhibitor Protein From Tn5, Chain A, domain 1"/>
    <property type="match status" value="1"/>
</dbReference>
<gene>
    <name evidence="1" type="ORF">KSX_04750</name>
</gene>
<organism evidence="1 2">
    <name type="scientific">Ktedonospora formicarum</name>
    <dbReference type="NCBI Taxonomy" id="2778364"/>
    <lineage>
        <taxon>Bacteria</taxon>
        <taxon>Bacillati</taxon>
        <taxon>Chloroflexota</taxon>
        <taxon>Ktedonobacteria</taxon>
        <taxon>Ktedonobacterales</taxon>
        <taxon>Ktedonobacteraceae</taxon>
        <taxon>Ktedonospora</taxon>
    </lineage>
</organism>
<sequence length="86" mass="9896">MQLVTHLGSFFAKTTVVHVGDREADMFPFFQACQAMQTHFLVRAFENRRLKPEEGLPTYLLDACEPGHRRPANPLRRLAPMDERLA</sequence>
<protein>
    <submittedName>
        <fullName evidence="1">Uncharacterized protein</fullName>
    </submittedName>
</protein>
<dbReference type="InterPro" id="IPR012337">
    <property type="entry name" value="RNaseH-like_sf"/>
</dbReference>
<evidence type="ECO:0000313" key="1">
    <source>
        <dbReference type="EMBL" id="GHO42312.1"/>
    </source>
</evidence>
<keyword evidence="2" id="KW-1185">Reference proteome</keyword>
<evidence type="ECO:0000313" key="2">
    <source>
        <dbReference type="Proteomes" id="UP000612362"/>
    </source>
</evidence>
<name>A0A8J3MN45_9CHLR</name>
<dbReference type="Proteomes" id="UP000612362">
    <property type="component" value="Unassembled WGS sequence"/>
</dbReference>
<comment type="caution">
    <text evidence="1">The sequence shown here is derived from an EMBL/GenBank/DDBJ whole genome shotgun (WGS) entry which is preliminary data.</text>
</comment>
<accession>A0A8J3MN45</accession>
<dbReference type="AlphaFoldDB" id="A0A8J3MN45"/>
<reference evidence="1" key="1">
    <citation type="submission" date="2020-10" db="EMBL/GenBank/DDBJ databases">
        <title>Taxonomic study of unclassified bacteria belonging to the class Ktedonobacteria.</title>
        <authorList>
            <person name="Yabe S."/>
            <person name="Wang C.M."/>
            <person name="Zheng Y."/>
            <person name="Sakai Y."/>
            <person name="Cavaletti L."/>
            <person name="Monciardini P."/>
            <person name="Donadio S."/>
        </authorList>
    </citation>
    <scope>NUCLEOTIDE SEQUENCE</scope>
    <source>
        <strain evidence="1">SOSP1-1</strain>
    </source>
</reference>
<dbReference type="EMBL" id="BNJF01000001">
    <property type="protein sequence ID" value="GHO42312.1"/>
    <property type="molecule type" value="Genomic_DNA"/>
</dbReference>
<dbReference type="RefSeq" id="WP_220191863.1">
    <property type="nucleotide sequence ID" value="NZ_BNJF01000001.1"/>
</dbReference>